<dbReference type="Pfam" id="PF25037">
    <property type="entry name" value="VPS13_C"/>
    <property type="match status" value="1"/>
</dbReference>
<reference evidence="4" key="1">
    <citation type="submission" date="2025-08" db="UniProtKB">
        <authorList>
            <consortium name="RefSeq"/>
        </authorList>
    </citation>
    <scope>IDENTIFICATION</scope>
</reference>
<evidence type="ECO:0000256" key="1">
    <source>
        <dbReference type="SAM" id="Phobius"/>
    </source>
</evidence>
<dbReference type="RefSeq" id="XP_014674950.1">
    <property type="nucleotide sequence ID" value="XM_014819464.1"/>
</dbReference>
<feature type="transmembrane region" description="Helical" evidence="1">
    <location>
        <begin position="78"/>
        <end position="102"/>
    </location>
</feature>
<keyword evidence="1" id="KW-0812">Transmembrane</keyword>
<feature type="transmembrane region" description="Helical" evidence="1">
    <location>
        <begin position="31"/>
        <end position="57"/>
    </location>
</feature>
<organism evidence="3 4">
    <name type="scientific">Priapulus caudatus</name>
    <name type="common">Priapulid worm</name>
    <dbReference type="NCBI Taxonomy" id="37621"/>
    <lineage>
        <taxon>Eukaryota</taxon>
        <taxon>Metazoa</taxon>
        <taxon>Ecdysozoa</taxon>
        <taxon>Scalidophora</taxon>
        <taxon>Priapulida</taxon>
        <taxon>Priapulimorpha</taxon>
        <taxon>Priapulimorphida</taxon>
        <taxon>Priapulidae</taxon>
        <taxon>Priapulus</taxon>
    </lineage>
</organism>
<proteinExistence type="predicted"/>
<keyword evidence="3" id="KW-1185">Reference proteome</keyword>
<accession>A0ABM1ERX9</accession>
<dbReference type="GeneID" id="106815038"/>
<keyword evidence="1" id="KW-1133">Transmembrane helix</keyword>
<dbReference type="PANTHER" id="PTHR16166">
    <property type="entry name" value="VACUOLAR PROTEIN SORTING-ASSOCIATED PROTEIN VPS13"/>
    <property type="match status" value="1"/>
</dbReference>
<name>A0ABM1ERX9_PRICU</name>
<gene>
    <name evidence="4" type="primary">LOC106815038</name>
</gene>
<evidence type="ECO:0000313" key="3">
    <source>
        <dbReference type="Proteomes" id="UP000695022"/>
    </source>
</evidence>
<dbReference type="Proteomes" id="UP000695022">
    <property type="component" value="Unplaced"/>
</dbReference>
<feature type="domain" description="Intermembrane lipid transfer protein VPS13-like C-terminal" evidence="2">
    <location>
        <begin position="162"/>
        <end position="281"/>
    </location>
</feature>
<keyword evidence="1" id="KW-0472">Membrane</keyword>
<dbReference type="InterPro" id="IPR056748">
    <property type="entry name" value="VPS13-like_C"/>
</dbReference>
<evidence type="ECO:0000259" key="2">
    <source>
        <dbReference type="Pfam" id="PF25037"/>
    </source>
</evidence>
<dbReference type="InterPro" id="IPR026847">
    <property type="entry name" value="VPS13"/>
</dbReference>
<evidence type="ECO:0000313" key="4">
    <source>
        <dbReference type="RefSeq" id="XP_014674950.1"/>
    </source>
</evidence>
<sequence>MASSIKLVNSTASIQGPEAFTESLSQGVQSLMGHVVGGTFGSAALITGSLGNTLALLSMDEDYKRKRRLRIQSMGTRGAPEAVIMAGRGFVMGVALGLSGIATKPIKGMQDEGIEGFFKGVGKGIMGLITKPAGGVIDIVAMAFEGVKRAAELGEDVIYRARIPRFINKNIGLQPYSPYQAVGQRMLRELCRGQYTESDVYFAHAPLSKQERPDVLLITDRHVFLLEKCRFWGTWDIDWFVNLEDIIDISGIVKDKLIFKVKQDNNLNPFSGEDRFIVSQDSQILHWVLQQLESALLTYRNTKEVWM</sequence>
<protein>
    <submittedName>
        <fullName evidence="4">Vacuolar protein sorting-associated protein 13A-like</fullName>
    </submittedName>
</protein>
<dbReference type="PANTHER" id="PTHR16166:SF146">
    <property type="entry name" value="VACUOLAR PROTEIN SORTING-ASSOCIATED PROTEIN 13A-LIKE ISOFORM X1"/>
    <property type="match status" value="1"/>
</dbReference>